<evidence type="ECO:0000259" key="1">
    <source>
        <dbReference type="Pfam" id="PF10536"/>
    </source>
</evidence>
<accession>A0AAV3PDN5</accession>
<name>A0AAV3PDN5_LITER</name>
<dbReference type="EMBL" id="BAABME010001191">
    <property type="protein sequence ID" value="GAA0148152.1"/>
    <property type="molecule type" value="Genomic_DNA"/>
</dbReference>
<reference evidence="2 3" key="1">
    <citation type="submission" date="2024-01" db="EMBL/GenBank/DDBJ databases">
        <title>The complete chloroplast genome sequence of Lithospermum erythrorhizon: insights into the phylogenetic relationship among Boraginaceae species and the maternal lineages of purple gromwells.</title>
        <authorList>
            <person name="Okada T."/>
            <person name="Watanabe K."/>
        </authorList>
    </citation>
    <scope>NUCLEOTIDE SEQUENCE [LARGE SCALE GENOMIC DNA]</scope>
</reference>
<feature type="domain" description="Aminotransferase-like plant mobile" evidence="1">
    <location>
        <begin position="8"/>
        <end position="236"/>
    </location>
</feature>
<dbReference type="Proteomes" id="UP001454036">
    <property type="component" value="Unassembled WGS sequence"/>
</dbReference>
<dbReference type="InterPro" id="IPR019557">
    <property type="entry name" value="AminoTfrase-like_pln_mobile"/>
</dbReference>
<organism evidence="2 3">
    <name type="scientific">Lithospermum erythrorhizon</name>
    <name type="common">Purple gromwell</name>
    <name type="synonym">Lithospermum officinale var. erythrorhizon</name>
    <dbReference type="NCBI Taxonomy" id="34254"/>
    <lineage>
        <taxon>Eukaryota</taxon>
        <taxon>Viridiplantae</taxon>
        <taxon>Streptophyta</taxon>
        <taxon>Embryophyta</taxon>
        <taxon>Tracheophyta</taxon>
        <taxon>Spermatophyta</taxon>
        <taxon>Magnoliopsida</taxon>
        <taxon>eudicotyledons</taxon>
        <taxon>Gunneridae</taxon>
        <taxon>Pentapetalae</taxon>
        <taxon>asterids</taxon>
        <taxon>lamiids</taxon>
        <taxon>Boraginales</taxon>
        <taxon>Boraginaceae</taxon>
        <taxon>Boraginoideae</taxon>
        <taxon>Lithospermeae</taxon>
        <taxon>Lithospermum</taxon>
    </lineage>
</organism>
<dbReference type="Pfam" id="PF10536">
    <property type="entry name" value="PMD"/>
    <property type="match status" value="1"/>
</dbReference>
<sequence>MLADAFLTEAVQASHYVYDFSDEFLKAFCEHWCPSTNTFIIPPGKLSISLWDFLDLGGLSVTGRLFDEVVPTGECLSQSLSEEARLPASCMFLLLGYHYLAVQSPDRRVLASAWISFWNHSIRSYVGHEAADRSTSKSICPRKLSVLEHRSWDAGDRHPFDTVGASAGLEEEVYCPAFLSCWLCVFVLPAEPLGFIRAGVFKMASFMANGYRVSLAPPFLSCIYKSLSQISLSNTPSIAPECFPAPYLIGWMGTYLHA</sequence>
<gene>
    <name evidence="2" type="ORF">LIER_07673</name>
</gene>
<keyword evidence="3" id="KW-1185">Reference proteome</keyword>
<dbReference type="PANTHER" id="PTHR36607">
    <property type="entry name" value="1,2-DIHYDROXY-3-KETO-5-METHYLTHIOPENTENE DIOXYGENASE 4"/>
    <property type="match status" value="1"/>
</dbReference>
<dbReference type="PANTHER" id="PTHR36607:SF20">
    <property type="entry name" value="AMINOTRANSFERASE-LIKE PLANT MOBILE DOMAIN-CONTAINING PROTEIN"/>
    <property type="match status" value="1"/>
</dbReference>
<dbReference type="AlphaFoldDB" id="A0AAV3PDN5"/>
<comment type="caution">
    <text evidence="2">The sequence shown here is derived from an EMBL/GenBank/DDBJ whole genome shotgun (WGS) entry which is preliminary data.</text>
</comment>
<protein>
    <recommendedName>
        <fullName evidence="1">Aminotransferase-like plant mobile domain-containing protein</fullName>
    </recommendedName>
</protein>
<evidence type="ECO:0000313" key="2">
    <source>
        <dbReference type="EMBL" id="GAA0148152.1"/>
    </source>
</evidence>
<proteinExistence type="predicted"/>
<evidence type="ECO:0000313" key="3">
    <source>
        <dbReference type="Proteomes" id="UP001454036"/>
    </source>
</evidence>